<evidence type="ECO:0000313" key="1">
    <source>
        <dbReference type="EMBL" id="MDE8035848.1"/>
    </source>
</evidence>
<protein>
    <submittedName>
        <fullName evidence="1">Phage tail protein</fullName>
    </submittedName>
</protein>
<accession>A0A9X4JF51</accession>
<dbReference type="AlphaFoldDB" id="A0A9X4JF51"/>
<sequence>FSVGRQGLMHLPGDIIEVADNNYAGKVLGGRVVAISGKKVTLDQPVDITGESYLSWLNDDMKLTKVKITQVDAKNKAIVTLASEPVGLEPMDDWVLKTPAVSTQLYRAIGITENDDGSYTITALQHEPQKEA</sequence>
<evidence type="ECO:0000313" key="2">
    <source>
        <dbReference type="Proteomes" id="UP001142444"/>
    </source>
</evidence>
<dbReference type="Proteomes" id="UP001142444">
    <property type="component" value="Unassembled WGS sequence"/>
</dbReference>
<dbReference type="PANTHER" id="PTHR36251">
    <property type="entry name" value="FELS-1 PROPHAGE HOST SPECIFICITY PROTEIN-RELATED"/>
    <property type="match status" value="1"/>
</dbReference>
<dbReference type="InterPro" id="IPR053171">
    <property type="entry name" value="Viral_Tip_Attach_Protein"/>
</dbReference>
<organism evidence="1 2">
    <name type="scientific">Actinobacillus equuli subsp. equuli</name>
    <dbReference type="NCBI Taxonomy" id="202947"/>
    <lineage>
        <taxon>Bacteria</taxon>
        <taxon>Pseudomonadati</taxon>
        <taxon>Pseudomonadota</taxon>
        <taxon>Gammaproteobacteria</taxon>
        <taxon>Pasteurellales</taxon>
        <taxon>Pasteurellaceae</taxon>
        <taxon>Actinobacillus</taxon>
    </lineage>
</organism>
<proteinExistence type="predicted"/>
<feature type="non-terminal residue" evidence="1">
    <location>
        <position position="132"/>
    </location>
</feature>
<reference evidence="1" key="1">
    <citation type="submission" date="2022-11" db="EMBL/GenBank/DDBJ databases">
        <authorList>
            <person name="Kamali M."/>
            <person name="Peak L."/>
            <person name="Go Y.Y."/>
            <person name="Balasuriya U.B.R."/>
            <person name="Carossino M."/>
        </authorList>
    </citation>
    <scope>NUCLEOTIDE SEQUENCE</scope>
    <source>
        <strain evidence="1">4524</strain>
    </source>
</reference>
<keyword evidence="2" id="KW-1185">Reference proteome</keyword>
<gene>
    <name evidence="1" type="ORF">OQ257_11905</name>
</gene>
<dbReference type="EMBL" id="JAPHVQ010000070">
    <property type="protein sequence ID" value="MDE8035848.1"/>
    <property type="molecule type" value="Genomic_DNA"/>
</dbReference>
<reference evidence="1" key="2">
    <citation type="journal article" date="2023" name="Pathogens">
        <title>Pathological Features and Genomic Characterization of an Actinobacillus equuli subsp. equuli Bearing Unique Virulence-Associated Genes from an Adult Horse with Pleuropneumonia.</title>
        <authorList>
            <person name="Kamali M."/>
            <person name="Carossino M."/>
            <person name="Del Piero F."/>
            <person name="Peak L."/>
            <person name="Mitchell M.S."/>
            <person name="Willette J."/>
            <person name="Baker R."/>
            <person name="Li F."/>
            <person name="Kenez A."/>
            <person name="Balasuriya U.B.R."/>
            <person name="Go Y.Y."/>
        </authorList>
    </citation>
    <scope>NUCLEOTIDE SEQUENCE</scope>
    <source>
        <strain evidence="1">4524</strain>
    </source>
</reference>
<dbReference type="PANTHER" id="PTHR36251:SF2">
    <property type="entry name" value="GIFSY-2 PROPHAGE HOST SPECIFICITY PROTEIN J, PHAGE LAMBDA"/>
    <property type="match status" value="1"/>
</dbReference>
<name>A0A9X4JF51_ACTEU</name>
<feature type="non-terminal residue" evidence="1">
    <location>
        <position position="1"/>
    </location>
</feature>
<comment type="caution">
    <text evidence="1">The sequence shown here is derived from an EMBL/GenBank/DDBJ whole genome shotgun (WGS) entry which is preliminary data.</text>
</comment>